<protein>
    <recommendedName>
        <fullName evidence="6">Velvet domain-containing protein</fullName>
    </recommendedName>
</protein>
<feature type="region of interest" description="Disordered" evidence="5">
    <location>
        <begin position="108"/>
        <end position="139"/>
    </location>
</feature>
<dbReference type="Gene3D" id="2.60.40.3960">
    <property type="entry name" value="Velvet domain"/>
    <property type="match status" value="1"/>
</dbReference>
<organism evidence="7 8">
    <name type="scientific">Dacryopinax primogenitus (strain DJM 731)</name>
    <name type="common">Brown rot fungus</name>
    <dbReference type="NCBI Taxonomy" id="1858805"/>
    <lineage>
        <taxon>Eukaryota</taxon>
        <taxon>Fungi</taxon>
        <taxon>Dikarya</taxon>
        <taxon>Basidiomycota</taxon>
        <taxon>Agaricomycotina</taxon>
        <taxon>Dacrymycetes</taxon>
        <taxon>Dacrymycetales</taxon>
        <taxon>Dacrymycetaceae</taxon>
        <taxon>Dacryopinax</taxon>
    </lineage>
</organism>
<feature type="region of interest" description="Disordered" evidence="5">
    <location>
        <begin position="348"/>
        <end position="370"/>
    </location>
</feature>
<dbReference type="AlphaFoldDB" id="M5GGZ6"/>
<dbReference type="PROSITE" id="PS51821">
    <property type="entry name" value="VELVET"/>
    <property type="match status" value="1"/>
</dbReference>
<dbReference type="EMBL" id="JH795855">
    <property type="protein sequence ID" value="EJU06353.1"/>
    <property type="molecule type" value="Genomic_DNA"/>
</dbReference>
<keyword evidence="2" id="KW-0805">Transcription regulation</keyword>
<feature type="compositionally biased region" description="Polar residues" evidence="5">
    <location>
        <begin position="206"/>
        <end position="216"/>
    </location>
</feature>
<dbReference type="RefSeq" id="XP_040633247.1">
    <property type="nucleotide sequence ID" value="XM_040767740.1"/>
</dbReference>
<dbReference type="HOGENOM" id="CLU_719659_0_0_1"/>
<evidence type="ECO:0000256" key="1">
    <source>
        <dbReference type="ARBA" id="ARBA00004123"/>
    </source>
</evidence>
<proteinExistence type="predicted"/>
<keyword evidence="3" id="KW-0804">Transcription</keyword>
<evidence type="ECO:0000313" key="8">
    <source>
        <dbReference type="Proteomes" id="UP000030653"/>
    </source>
</evidence>
<feature type="region of interest" description="Disordered" evidence="5">
    <location>
        <begin position="206"/>
        <end position="233"/>
    </location>
</feature>
<sequence length="384" mass="42574">MYGSNGQRVDDLPVPRHAKTITFESYPPSRRSQSWPQADTVYTRDLYTREPLSARAPQPSPHLESHLPHTLLVPQAPQVAGNGVLPGISTFEALGPPTQDRIRSRQFSQPSSAWGLPDSPPSRSDHFGHTTTWDSPHRPPRLHIDTSLSHIPNSFGSQPQTAPPANGLQFSRAASQYEAVPMSGRSDTHTYNPLWQDRQWVNATLARQSSTPSSHWSAGGNRNDPHPPALPSLGSAILREPALKKYSRTLIGPVVANGVQLRDDKKREGIYFIFSDLSIRVEGIFRLRIRLFPIVLPMSLTTGSGGRGRIGDNAKMLAQAWSEPFEVFSAKRFPGVPEITALSQALSAQGQKLPTRRKTEDHDDGRFDDDRLTNAWPDDFHITS</sequence>
<dbReference type="PANTHER" id="PTHR33572:SF3">
    <property type="entry name" value="VELVET COMPLEX SUBUNIT B"/>
    <property type="match status" value="1"/>
</dbReference>
<dbReference type="Proteomes" id="UP000030653">
    <property type="component" value="Unassembled WGS sequence"/>
</dbReference>
<dbReference type="STRING" id="1858805.M5GGZ6"/>
<evidence type="ECO:0000256" key="2">
    <source>
        <dbReference type="ARBA" id="ARBA00023015"/>
    </source>
</evidence>
<reference evidence="7 8" key="1">
    <citation type="journal article" date="2012" name="Science">
        <title>The Paleozoic origin of enzymatic lignin decomposition reconstructed from 31 fungal genomes.</title>
        <authorList>
            <person name="Floudas D."/>
            <person name="Binder M."/>
            <person name="Riley R."/>
            <person name="Barry K."/>
            <person name="Blanchette R.A."/>
            <person name="Henrissat B."/>
            <person name="Martinez A.T."/>
            <person name="Otillar R."/>
            <person name="Spatafora J.W."/>
            <person name="Yadav J.S."/>
            <person name="Aerts A."/>
            <person name="Benoit I."/>
            <person name="Boyd A."/>
            <person name="Carlson A."/>
            <person name="Copeland A."/>
            <person name="Coutinho P.M."/>
            <person name="de Vries R.P."/>
            <person name="Ferreira P."/>
            <person name="Findley K."/>
            <person name="Foster B."/>
            <person name="Gaskell J."/>
            <person name="Glotzer D."/>
            <person name="Gorecki P."/>
            <person name="Heitman J."/>
            <person name="Hesse C."/>
            <person name="Hori C."/>
            <person name="Igarashi K."/>
            <person name="Jurgens J.A."/>
            <person name="Kallen N."/>
            <person name="Kersten P."/>
            <person name="Kohler A."/>
            <person name="Kuees U."/>
            <person name="Kumar T.K.A."/>
            <person name="Kuo A."/>
            <person name="LaButti K."/>
            <person name="Larrondo L.F."/>
            <person name="Lindquist E."/>
            <person name="Ling A."/>
            <person name="Lombard V."/>
            <person name="Lucas S."/>
            <person name="Lundell T."/>
            <person name="Martin R."/>
            <person name="McLaughlin D.J."/>
            <person name="Morgenstern I."/>
            <person name="Morin E."/>
            <person name="Murat C."/>
            <person name="Nagy L.G."/>
            <person name="Nolan M."/>
            <person name="Ohm R.A."/>
            <person name="Patyshakuliyeva A."/>
            <person name="Rokas A."/>
            <person name="Ruiz-Duenas F.J."/>
            <person name="Sabat G."/>
            <person name="Salamov A."/>
            <person name="Samejima M."/>
            <person name="Schmutz J."/>
            <person name="Slot J.C."/>
            <person name="St John F."/>
            <person name="Stenlid J."/>
            <person name="Sun H."/>
            <person name="Sun S."/>
            <person name="Syed K."/>
            <person name="Tsang A."/>
            <person name="Wiebenga A."/>
            <person name="Young D."/>
            <person name="Pisabarro A."/>
            <person name="Eastwood D.C."/>
            <person name="Martin F."/>
            <person name="Cullen D."/>
            <person name="Grigoriev I.V."/>
            <person name="Hibbett D.S."/>
        </authorList>
    </citation>
    <scope>NUCLEOTIDE SEQUENCE [LARGE SCALE GENOMIC DNA]</scope>
    <source>
        <strain evidence="7 8">DJM-731 SS1</strain>
    </source>
</reference>
<evidence type="ECO:0000256" key="5">
    <source>
        <dbReference type="SAM" id="MobiDB-lite"/>
    </source>
</evidence>
<feature type="compositionally biased region" description="Basic and acidic residues" evidence="5">
    <location>
        <begin position="357"/>
        <end position="370"/>
    </location>
</feature>
<name>M5GGZ6_DACPD</name>
<dbReference type="InterPro" id="IPR038491">
    <property type="entry name" value="Velvet_dom_sf"/>
</dbReference>
<dbReference type="OrthoDB" id="5599552at2759"/>
<feature type="domain" description="Velvet" evidence="6">
    <location>
        <begin position="1"/>
        <end position="356"/>
    </location>
</feature>
<evidence type="ECO:0000256" key="4">
    <source>
        <dbReference type="ARBA" id="ARBA00023242"/>
    </source>
</evidence>
<evidence type="ECO:0000259" key="6">
    <source>
        <dbReference type="PROSITE" id="PS51821"/>
    </source>
</evidence>
<keyword evidence="4" id="KW-0539">Nucleus</keyword>
<dbReference type="InterPro" id="IPR037525">
    <property type="entry name" value="Velvet_dom"/>
</dbReference>
<evidence type="ECO:0000313" key="7">
    <source>
        <dbReference type="EMBL" id="EJU06353.1"/>
    </source>
</evidence>
<keyword evidence="8" id="KW-1185">Reference proteome</keyword>
<dbReference type="GeneID" id="63682802"/>
<accession>M5GGZ6</accession>
<dbReference type="GO" id="GO:0005634">
    <property type="term" value="C:nucleus"/>
    <property type="evidence" value="ECO:0007669"/>
    <property type="project" value="UniProtKB-SubCell"/>
</dbReference>
<comment type="subcellular location">
    <subcellularLocation>
        <location evidence="1">Nucleus</location>
    </subcellularLocation>
</comment>
<dbReference type="PANTHER" id="PTHR33572">
    <property type="entry name" value="SPORE DEVELOPMENT REGULATOR VOSA"/>
    <property type="match status" value="1"/>
</dbReference>
<gene>
    <name evidence="7" type="ORF">DACRYDRAFT_103299</name>
</gene>
<dbReference type="InterPro" id="IPR021740">
    <property type="entry name" value="Velvet"/>
</dbReference>
<evidence type="ECO:0000256" key="3">
    <source>
        <dbReference type="ARBA" id="ARBA00023163"/>
    </source>
</evidence>
<dbReference type="Pfam" id="PF11754">
    <property type="entry name" value="Velvet"/>
    <property type="match status" value="1"/>
</dbReference>